<feature type="domain" description="SGNH" evidence="3">
    <location>
        <begin position="402"/>
        <end position="605"/>
    </location>
</feature>
<dbReference type="GO" id="GO:0016747">
    <property type="term" value="F:acyltransferase activity, transferring groups other than amino-acyl groups"/>
    <property type="evidence" value="ECO:0007669"/>
    <property type="project" value="InterPro"/>
</dbReference>
<organism evidence="4 5">
    <name type="scientific">Bradyrhizobium lablabi</name>
    <dbReference type="NCBI Taxonomy" id="722472"/>
    <lineage>
        <taxon>Bacteria</taxon>
        <taxon>Pseudomonadati</taxon>
        <taxon>Pseudomonadota</taxon>
        <taxon>Alphaproteobacteria</taxon>
        <taxon>Hyphomicrobiales</taxon>
        <taxon>Nitrobacteraceae</taxon>
        <taxon>Bradyrhizobium</taxon>
    </lineage>
</organism>
<dbReference type="GO" id="GO:0016020">
    <property type="term" value="C:membrane"/>
    <property type="evidence" value="ECO:0007669"/>
    <property type="project" value="TreeGrafter"/>
</dbReference>
<dbReference type="PANTHER" id="PTHR23028:SF53">
    <property type="entry name" value="ACYL_TRANSF_3 DOMAIN-CONTAINING PROTEIN"/>
    <property type="match status" value="1"/>
</dbReference>
<feature type="domain" description="Acyltransferase 3" evidence="2">
    <location>
        <begin position="7"/>
        <end position="328"/>
    </location>
</feature>
<evidence type="ECO:0000313" key="5">
    <source>
        <dbReference type="Proteomes" id="UP000051660"/>
    </source>
</evidence>
<feature type="transmembrane region" description="Helical" evidence="1">
    <location>
        <begin position="73"/>
        <end position="92"/>
    </location>
</feature>
<gene>
    <name evidence="4" type="ORF">CQ14_23120</name>
</gene>
<accession>A0A0R3MIT7</accession>
<evidence type="ECO:0008006" key="6">
    <source>
        <dbReference type="Google" id="ProtNLM"/>
    </source>
</evidence>
<evidence type="ECO:0000259" key="3">
    <source>
        <dbReference type="Pfam" id="PF19040"/>
    </source>
</evidence>
<feature type="transmembrane region" description="Helical" evidence="1">
    <location>
        <begin position="32"/>
        <end position="52"/>
    </location>
</feature>
<dbReference type="InterPro" id="IPR043968">
    <property type="entry name" value="SGNH"/>
</dbReference>
<feature type="transmembrane region" description="Helical" evidence="1">
    <location>
        <begin position="280"/>
        <end position="301"/>
    </location>
</feature>
<dbReference type="Pfam" id="PF19040">
    <property type="entry name" value="SGNH"/>
    <property type="match status" value="1"/>
</dbReference>
<protein>
    <recommendedName>
        <fullName evidence="6">Peptidoglycan/LPS O-acetylase OafA/YrhL, contains acyltransferase and SGNH-hydrolase domains</fullName>
    </recommendedName>
</protein>
<keyword evidence="1" id="KW-1133">Transmembrane helix</keyword>
<dbReference type="EMBL" id="LLYB01000090">
    <property type="protein sequence ID" value="KRR20148.1"/>
    <property type="molecule type" value="Genomic_DNA"/>
</dbReference>
<sequence length="625" mass="68820">MGAYRPDIDGLRAISILLVVGYHAEPSLVPGGFIGVDIFFVISGFLITRIILSQSKTNSFSFLDFYSRRIRRIFPALIVVLAATYLFGWFVLLPEGFSLLGKNIAAGVAFVSNLFQLTQLGYFAPDATENPLLHLWSLGIEEQFYIFWPPALLLIGLKWHRTLMGAIATASFGVGLLIFFGYKDWSFYSPISRAWELLAGAILATNYTDALEHGKQRFPQLENLLAAIGTAAIIFAAITLSKESLFPGVYALLPVLGAVLIILSPNSLLNRTFLSNPQMVLIGLISYPLYLWHWPLLSYLGIVRNGNPNAVEIWAAVLVAIALSWLTFRFVEIPLRQQKNTTPKLAFGLLTVGMVGIVTATASGFGFRFPPEIRDIAQLAPHGNAGFRDKCFLDVPGSEFNSSCIEQGNKPLVHLWGDSTAAALYPGLKNAQATVPFRLARFTASACPPILAAGSDARCDAANQIVFDLIKSSHPEIVLLHAWWDGLKDLGKLRETIDQLKALSVKRIIILGPVPVWKRTLPHTLVNFYRLRHTIADRIAAGVSGPEGDARMEAFSKSAGTEYISAWHMLCNLEGCMTRVGPSASDVIITDNVHLSDTGSNFLIEGIRRKLFPCPEFCQEQILRE</sequence>
<feature type="transmembrane region" description="Helical" evidence="1">
    <location>
        <begin position="163"/>
        <end position="182"/>
    </location>
</feature>
<evidence type="ECO:0000313" key="4">
    <source>
        <dbReference type="EMBL" id="KRR20148.1"/>
    </source>
</evidence>
<keyword evidence="1" id="KW-0472">Membrane</keyword>
<dbReference type="PANTHER" id="PTHR23028">
    <property type="entry name" value="ACETYLTRANSFERASE"/>
    <property type="match status" value="1"/>
</dbReference>
<name>A0A0R3MIT7_9BRAD</name>
<dbReference type="InterPro" id="IPR050879">
    <property type="entry name" value="Acyltransferase_3"/>
</dbReference>
<feature type="transmembrane region" description="Helical" evidence="1">
    <location>
        <begin position="313"/>
        <end position="333"/>
    </location>
</feature>
<feature type="transmembrane region" description="Helical" evidence="1">
    <location>
        <begin position="345"/>
        <end position="367"/>
    </location>
</feature>
<dbReference type="GO" id="GO:0009103">
    <property type="term" value="P:lipopolysaccharide biosynthetic process"/>
    <property type="evidence" value="ECO:0007669"/>
    <property type="project" value="TreeGrafter"/>
</dbReference>
<feature type="transmembrane region" description="Helical" evidence="1">
    <location>
        <begin position="247"/>
        <end position="268"/>
    </location>
</feature>
<dbReference type="SUPFAM" id="SSF52266">
    <property type="entry name" value="SGNH hydrolase"/>
    <property type="match status" value="1"/>
</dbReference>
<dbReference type="Pfam" id="PF01757">
    <property type="entry name" value="Acyl_transf_3"/>
    <property type="match status" value="1"/>
</dbReference>
<dbReference type="InterPro" id="IPR002656">
    <property type="entry name" value="Acyl_transf_3_dom"/>
</dbReference>
<evidence type="ECO:0000259" key="2">
    <source>
        <dbReference type="Pfam" id="PF01757"/>
    </source>
</evidence>
<proteinExistence type="predicted"/>
<reference evidence="4 5" key="1">
    <citation type="submission" date="2014-03" db="EMBL/GenBank/DDBJ databases">
        <title>Bradyrhizobium valentinum sp. nov., isolated from effective nodules of Lupinus mariae-josephae, a lupine endemic of basic-lime soils in Eastern Spain.</title>
        <authorList>
            <person name="Duran D."/>
            <person name="Rey L."/>
            <person name="Navarro A."/>
            <person name="Busquets A."/>
            <person name="Imperial J."/>
            <person name="Ruiz-Argueso T."/>
        </authorList>
    </citation>
    <scope>NUCLEOTIDE SEQUENCE [LARGE SCALE GENOMIC DNA]</scope>
    <source>
        <strain evidence="4 5">CCBAU 23086</strain>
    </source>
</reference>
<keyword evidence="1" id="KW-0812">Transmembrane</keyword>
<dbReference type="AlphaFoldDB" id="A0A0R3MIT7"/>
<dbReference type="Proteomes" id="UP000051660">
    <property type="component" value="Unassembled WGS sequence"/>
</dbReference>
<comment type="caution">
    <text evidence="4">The sequence shown here is derived from an EMBL/GenBank/DDBJ whole genome shotgun (WGS) entry which is preliminary data.</text>
</comment>
<feature type="transmembrane region" description="Helical" evidence="1">
    <location>
        <begin position="224"/>
        <end position="241"/>
    </location>
</feature>
<evidence type="ECO:0000256" key="1">
    <source>
        <dbReference type="SAM" id="Phobius"/>
    </source>
</evidence>